<dbReference type="PANTHER" id="PTHR21310">
    <property type="entry name" value="AMINOGLYCOSIDE PHOSPHOTRANSFERASE-RELATED-RELATED"/>
    <property type="match status" value="1"/>
</dbReference>
<feature type="domain" description="Aminoglycoside phosphotransferase" evidence="1">
    <location>
        <begin position="68"/>
        <end position="285"/>
    </location>
</feature>
<dbReference type="AlphaFoldDB" id="A0A5C3NWG9"/>
<name>A0A5C3NWG9_9APHY</name>
<keyword evidence="3" id="KW-1185">Reference proteome</keyword>
<dbReference type="InterPro" id="IPR011009">
    <property type="entry name" value="Kinase-like_dom_sf"/>
</dbReference>
<dbReference type="InterPro" id="IPR002575">
    <property type="entry name" value="Aminoglycoside_PTrfase"/>
</dbReference>
<dbReference type="PANTHER" id="PTHR21310:SF13">
    <property type="entry name" value="AMINOGLYCOSIDE PHOSPHOTRANSFERASE DOMAIN-CONTAINING PROTEIN"/>
    <property type="match status" value="1"/>
</dbReference>
<dbReference type="InParanoid" id="A0A5C3NWG9"/>
<sequence length="386" mass="44058">MPVPLSSFWNGDGHHHLLEGLPSSFEHWSAGDEVDEHRRALLDRIEVALSSKIVSTDVRADSDRSLVLEVELEDGRREIVRALVQGHDSEMFESEVALLPWLSRRTLVPVPRLHCVVPRTMTEPHTFAVMQKLPGDCLMNVFGGLSYPDKESIVREIAKIMLQLNDVSVPQRIGTTLIRDDEITLIPPQRITPLPADVARVFDTLEEYMYALIEARRVSDMIGTNDADRSRAHIALARLASELPPIMARLSSPVYRRCVLRHDDLRDTNVLLDGSRISGIVDWEYHSTIPVVLAAQPPCWIRYDGIYDPRFTDTALETWWLASRVDASRLRAVYSQTVKALNEEYWHVMTEGELLQQIEEWLTEHRPDPGCDRMSAWMDSAFHEPK</sequence>
<reference evidence="2 3" key="1">
    <citation type="journal article" date="2019" name="Nat. Ecol. Evol.">
        <title>Megaphylogeny resolves global patterns of mushroom evolution.</title>
        <authorList>
            <person name="Varga T."/>
            <person name="Krizsan K."/>
            <person name="Foldi C."/>
            <person name="Dima B."/>
            <person name="Sanchez-Garcia M."/>
            <person name="Sanchez-Ramirez S."/>
            <person name="Szollosi G.J."/>
            <person name="Szarkandi J.G."/>
            <person name="Papp V."/>
            <person name="Albert L."/>
            <person name="Andreopoulos W."/>
            <person name="Angelini C."/>
            <person name="Antonin V."/>
            <person name="Barry K.W."/>
            <person name="Bougher N.L."/>
            <person name="Buchanan P."/>
            <person name="Buyck B."/>
            <person name="Bense V."/>
            <person name="Catcheside P."/>
            <person name="Chovatia M."/>
            <person name="Cooper J."/>
            <person name="Damon W."/>
            <person name="Desjardin D."/>
            <person name="Finy P."/>
            <person name="Geml J."/>
            <person name="Haridas S."/>
            <person name="Hughes K."/>
            <person name="Justo A."/>
            <person name="Karasinski D."/>
            <person name="Kautmanova I."/>
            <person name="Kiss B."/>
            <person name="Kocsube S."/>
            <person name="Kotiranta H."/>
            <person name="LaButti K.M."/>
            <person name="Lechner B.E."/>
            <person name="Liimatainen K."/>
            <person name="Lipzen A."/>
            <person name="Lukacs Z."/>
            <person name="Mihaltcheva S."/>
            <person name="Morgado L.N."/>
            <person name="Niskanen T."/>
            <person name="Noordeloos M.E."/>
            <person name="Ohm R.A."/>
            <person name="Ortiz-Santana B."/>
            <person name="Ovrebo C."/>
            <person name="Racz N."/>
            <person name="Riley R."/>
            <person name="Savchenko A."/>
            <person name="Shiryaev A."/>
            <person name="Soop K."/>
            <person name="Spirin V."/>
            <person name="Szebenyi C."/>
            <person name="Tomsovsky M."/>
            <person name="Tulloss R.E."/>
            <person name="Uehling J."/>
            <person name="Grigoriev I.V."/>
            <person name="Vagvolgyi C."/>
            <person name="Papp T."/>
            <person name="Martin F.M."/>
            <person name="Miettinen O."/>
            <person name="Hibbett D.S."/>
            <person name="Nagy L.G."/>
        </authorList>
    </citation>
    <scope>NUCLEOTIDE SEQUENCE [LARGE SCALE GENOMIC DNA]</scope>
    <source>
        <strain evidence="2 3">HHB13444</strain>
    </source>
</reference>
<accession>A0A5C3NWG9</accession>
<dbReference type="Pfam" id="PF01636">
    <property type="entry name" value="APH"/>
    <property type="match status" value="1"/>
</dbReference>
<dbReference type="InterPro" id="IPR051678">
    <property type="entry name" value="AGP_Transferase"/>
</dbReference>
<evidence type="ECO:0000313" key="2">
    <source>
        <dbReference type="EMBL" id="TFK80678.1"/>
    </source>
</evidence>
<dbReference type="SUPFAM" id="SSF56112">
    <property type="entry name" value="Protein kinase-like (PK-like)"/>
    <property type="match status" value="1"/>
</dbReference>
<gene>
    <name evidence="2" type="ORF">K466DRAFT_667548</name>
</gene>
<dbReference type="Proteomes" id="UP000308197">
    <property type="component" value="Unassembled WGS sequence"/>
</dbReference>
<dbReference type="Gene3D" id="3.30.200.20">
    <property type="entry name" value="Phosphorylase Kinase, domain 1"/>
    <property type="match status" value="1"/>
</dbReference>
<organism evidence="2 3">
    <name type="scientific">Polyporus arcularius HHB13444</name>
    <dbReference type="NCBI Taxonomy" id="1314778"/>
    <lineage>
        <taxon>Eukaryota</taxon>
        <taxon>Fungi</taxon>
        <taxon>Dikarya</taxon>
        <taxon>Basidiomycota</taxon>
        <taxon>Agaricomycotina</taxon>
        <taxon>Agaricomycetes</taxon>
        <taxon>Polyporales</taxon>
        <taxon>Polyporaceae</taxon>
        <taxon>Polyporus</taxon>
    </lineage>
</organism>
<protein>
    <recommendedName>
        <fullName evidence="1">Aminoglycoside phosphotransferase domain-containing protein</fullName>
    </recommendedName>
</protein>
<dbReference type="Gene3D" id="3.90.1200.10">
    <property type="match status" value="1"/>
</dbReference>
<evidence type="ECO:0000313" key="3">
    <source>
        <dbReference type="Proteomes" id="UP000308197"/>
    </source>
</evidence>
<evidence type="ECO:0000259" key="1">
    <source>
        <dbReference type="Pfam" id="PF01636"/>
    </source>
</evidence>
<proteinExistence type="predicted"/>
<dbReference type="EMBL" id="ML211727">
    <property type="protein sequence ID" value="TFK80678.1"/>
    <property type="molecule type" value="Genomic_DNA"/>
</dbReference>